<protein>
    <recommendedName>
        <fullName evidence="3">endo-1,3(4)-beta-glucanase</fullName>
        <ecNumber evidence="3">3.2.1.6</ecNumber>
    </recommendedName>
</protein>
<dbReference type="AlphaFoldDB" id="A0A8H3FKV9"/>
<evidence type="ECO:0000256" key="4">
    <source>
        <dbReference type="ARBA" id="ARBA00022801"/>
    </source>
</evidence>
<organism evidence="8 9">
    <name type="scientific">Heterodermia speciosa</name>
    <dbReference type="NCBI Taxonomy" id="116794"/>
    <lineage>
        <taxon>Eukaryota</taxon>
        <taxon>Fungi</taxon>
        <taxon>Dikarya</taxon>
        <taxon>Ascomycota</taxon>
        <taxon>Pezizomycotina</taxon>
        <taxon>Lecanoromycetes</taxon>
        <taxon>OSLEUM clade</taxon>
        <taxon>Lecanoromycetidae</taxon>
        <taxon>Caliciales</taxon>
        <taxon>Physciaceae</taxon>
        <taxon>Heterodermia</taxon>
    </lineage>
</organism>
<evidence type="ECO:0000313" key="8">
    <source>
        <dbReference type="EMBL" id="CAF9927851.1"/>
    </source>
</evidence>
<dbReference type="PANTHER" id="PTHR10963">
    <property type="entry name" value="GLYCOSYL HYDROLASE-RELATED"/>
    <property type="match status" value="1"/>
</dbReference>
<dbReference type="FunFam" id="2.60.120.200:FF:000114">
    <property type="entry name" value="Probable endo-1,3(4)-beta-glucanase NFIA_089530"/>
    <property type="match status" value="1"/>
</dbReference>
<accession>A0A8H3FKV9</accession>
<evidence type="ECO:0000313" key="9">
    <source>
        <dbReference type="Proteomes" id="UP000664521"/>
    </source>
</evidence>
<comment type="caution">
    <text evidence="8">The sequence shown here is derived from an EMBL/GenBank/DDBJ whole genome shotgun (WGS) entry which is preliminary data.</text>
</comment>
<evidence type="ECO:0000256" key="7">
    <source>
        <dbReference type="SAM" id="SignalP"/>
    </source>
</evidence>
<sequence length="354" mass="37721">MHYSTLISFGLLLKLSTASYVLEDDYTSNAFFSFFTFFTAADPTNGYVHYVDQGTAQNTGLLSIVNNQVHIGVDSNNVATGSGRNSVRITSNKSYNHGLFILDLAHMPGGVCWLVGPDWPNQGEIDIIEGVNDQTNNAMTLHTSDGCTIVDSNAFTGTLATSNCYINAPGQATNAGCDIQSQDSRSYGAGFNAIGGGVIATEWTSDVINIWFFPRGTTPADISNGVPNPATWGAPVAQFDGSCDIDSHFQNQQIVFDTTFCGDWAGAVWSSSAKCAALAPTCQSYVQNNPGAFADMYWLINSLKVYQSTGASNAATAVHQLLASSKNETLPLSSEPLAMGGSVPVSKRRRVGRK</sequence>
<comment type="similarity">
    <text evidence="2">Belongs to the glycosyl hydrolase 16 family.</text>
</comment>
<keyword evidence="7" id="KW-0732">Signal</keyword>
<evidence type="ECO:0000256" key="1">
    <source>
        <dbReference type="ARBA" id="ARBA00000124"/>
    </source>
</evidence>
<keyword evidence="9" id="KW-1185">Reference proteome</keyword>
<dbReference type="InterPro" id="IPR013320">
    <property type="entry name" value="ConA-like_dom_sf"/>
</dbReference>
<dbReference type="Proteomes" id="UP000664521">
    <property type="component" value="Unassembled WGS sequence"/>
</dbReference>
<feature type="region of interest" description="Disordered" evidence="6">
    <location>
        <begin position="333"/>
        <end position="354"/>
    </location>
</feature>
<dbReference type="Pfam" id="PF26113">
    <property type="entry name" value="GH16_XgeA"/>
    <property type="match status" value="1"/>
</dbReference>
<proteinExistence type="inferred from homology"/>
<evidence type="ECO:0000256" key="3">
    <source>
        <dbReference type="ARBA" id="ARBA00012599"/>
    </source>
</evidence>
<dbReference type="GO" id="GO:0009251">
    <property type="term" value="P:glucan catabolic process"/>
    <property type="evidence" value="ECO:0007669"/>
    <property type="project" value="TreeGrafter"/>
</dbReference>
<dbReference type="EMBL" id="CAJPDS010000046">
    <property type="protein sequence ID" value="CAF9927851.1"/>
    <property type="molecule type" value="Genomic_DNA"/>
</dbReference>
<gene>
    <name evidence="8" type="ORF">HETSPECPRED_006683</name>
</gene>
<dbReference type="OrthoDB" id="192832at2759"/>
<dbReference type="EC" id="3.2.1.6" evidence="3"/>
<evidence type="ECO:0000256" key="6">
    <source>
        <dbReference type="SAM" id="MobiDB-lite"/>
    </source>
</evidence>
<dbReference type="GO" id="GO:0052861">
    <property type="term" value="F:endo-1,3(4)-beta-glucanase activity"/>
    <property type="evidence" value="ECO:0007669"/>
    <property type="project" value="UniProtKB-EC"/>
</dbReference>
<reference evidence="8" key="1">
    <citation type="submission" date="2021-03" db="EMBL/GenBank/DDBJ databases">
        <authorList>
            <person name="Tagirdzhanova G."/>
        </authorList>
    </citation>
    <scope>NUCLEOTIDE SEQUENCE</scope>
</reference>
<dbReference type="PANTHER" id="PTHR10963:SF24">
    <property type="entry name" value="GLYCOSIDASE C21B10.07-RELATED"/>
    <property type="match status" value="1"/>
</dbReference>
<evidence type="ECO:0000256" key="5">
    <source>
        <dbReference type="ARBA" id="ARBA00023295"/>
    </source>
</evidence>
<dbReference type="CDD" id="cd02181">
    <property type="entry name" value="GH16_fungal_Lam16A_glucanase"/>
    <property type="match status" value="1"/>
</dbReference>
<keyword evidence="4" id="KW-0378">Hydrolase</keyword>
<comment type="catalytic activity">
    <reaction evidence="1">
        <text>Endohydrolysis of (1-&gt;3)- or (1-&gt;4)-linkages in beta-D-glucans when the glucose residue whose reducing group is involved in the linkage to be hydrolyzed is itself substituted at C-3.</text>
        <dbReference type="EC" id="3.2.1.6"/>
    </reaction>
</comment>
<name>A0A8H3FKV9_9LECA</name>
<feature type="chain" id="PRO_5034485234" description="endo-1,3(4)-beta-glucanase" evidence="7">
    <location>
        <begin position="19"/>
        <end position="354"/>
    </location>
</feature>
<dbReference type="Gene3D" id="2.60.120.200">
    <property type="match status" value="1"/>
</dbReference>
<keyword evidence="5" id="KW-0326">Glycosidase</keyword>
<feature type="signal peptide" evidence="7">
    <location>
        <begin position="1"/>
        <end position="18"/>
    </location>
</feature>
<evidence type="ECO:0000256" key="2">
    <source>
        <dbReference type="ARBA" id="ARBA00006865"/>
    </source>
</evidence>
<dbReference type="InterPro" id="IPR050546">
    <property type="entry name" value="Glycosyl_Hydrlase_16"/>
</dbReference>
<dbReference type="SUPFAM" id="SSF49899">
    <property type="entry name" value="Concanavalin A-like lectins/glucanases"/>
    <property type="match status" value="1"/>
</dbReference>